<comment type="caution">
    <text evidence="1">The sequence shown here is derived from an EMBL/GenBank/DDBJ whole genome shotgun (WGS) entry which is preliminary data.</text>
</comment>
<sequence>MNNAPFQLVFSFIKAVWGFCVDVAASAEMQEEERRLHDSDLVGDYNYRTGRLDAGADPFGWYERD</sequence>
<dbReference type="OrthoDB" id="7063756at2"/>
<accession>A0A2N5Y4P2</accession>
<dbReference type="AlphaFoldDB" id="A0A2N5Y4P2"/>
<dbReference type="RefSeq" id="WP_101520948.1">
    <property type="nucleotide sequence ID" value="NZ_PKLZ01000003.1"/>
</dbReference>
<evidence type="ECO:0000313" key="1">
    <source>
        <dbReference type="EMBL" id="PLW83348.1"/>
    </source>
</evidence>
<protein>
    <submittedName>
        <fullName evidence="1">Uncharacterized protein</fullName>
    </submittedName>
</protein>
<organism evidence="1 2">
    <name type="scientific">Kineobactrum sediminis</name>
    <dbReference type="NCBI Taxonomy" id="1905677"/>
    <lineage>
        <taxon>Bacteria</taxon>
        <taxon>Pseudomonadati</taxon>
        <taxon>Pseudomonadota</taxon>
        <taxon>Gammaproteobacteria</taxon>
        <taxon>Cellvibrionales</taxon>
        <taxon>Halieaceae</taxon>
        <taxon>Kineobactrum</taxon>
    </lineage>
</organism>
<proteinExistence type="predicted"/>
<gene>
    <name evidence="1" type="ORF">CWI75_08100</name>
</gene>
<dbReference type="EMBL" id="PKLZ01000003">
    <property type="protein sequence ID" value="PLW83348.1"/>
    <property type="molecule type" value="Genomic_DNA"/>
</dbReference>
<keyword evidence="2" id="KW-1185">Reference proteome</keyword>
<dbReference type="Proteomes" id="UP000234845">
    <property type="component" value="Unassembled WGS sequence"/>
</dbReference>
<reference evidence="2" key="1">
    <citation type="submission" date="2017-11" db="EMBL/GenBank/DDBJ databases">
        <title>The draft genome sequence of Chromatocurvus sp. F02.</title>
        <authorList>
            <person name="Du Z.-J."/>
            <person name="Chang Y.-Q."/>
        </authorList>
    </citation>
    <scope>NUCLEOTIDE SEQUENCE [LARGE SCALE GENOMIC DNA]</scope>
    <source>
        <strain evidence="2">F02</strain>
    </source>
</reference>
<name>A0A2N5Y4P2_9GAMM</name>
<evidence type="ECO:0000313" key="2">
    <source>
        <dbReference type="Proteomes" id="UP000234845"/>
    </source>
</evidence>